<keyword evidence="2" id="KW-1185">Reference proteome</keyword>
<organism evidence="1 2">
    <name type="scientific">Lepeophtheirus salmonis</name>
    <name type="common">Salmon louse</name>
    <name type="synonym">Caligus salmonis</name>
    <dbReference type="NCBI Taxonomy" id="72036"/>
    <lineage>
        <taxon>Eukaryota</taxon>
        <taxon>Metazoa</taxon>
        <taxon>Ecdysozoa</taxon>
        <taxon>Arthropoda</taxon>
        <taxon>Crustacea</taxon>
        <taxon>Multicrustacea</taxon>
        <taxon>Hexanauplia</taxon>
        <taxon>Copepoda</taxon>
        <taxon>Siphonostomatoida</taxon>
        <taxon>Caligidae</taxon>
        <taxon>Lepeophtheirus</taxon>
    </lineage>
</organism>
<reference evidence="1" key="1">
    <citation type="submission" date="2021-02" db="EMBL/GenBank/DDBJ databases">
        <authorList>
            <person name="Bekaert M."/>
        </authorList>
    </citation>
    <scope>NUCLEOTIDE SEQUENCE</scope>
    <source>
        <strain evidence="1">IoA-00</strain>
    </source>
</reference>
<proteinExistence type="predicted"/>
<name>A0A7R8CU16_LEPSM</name>
<dbReference type="AlphaFoldDB" id="A0A7R8CU16"/>
<accession>A0A7R8CU16</accession>
<gene>
    <name evidence="1" type="ORF">LSAA_8455</name>
</gene>
<sequence length="94" mass="10961">MNKNEDPPTVQRLQKALEGRKDPREVINREPKAKMTTKKVRDLEFIKRVQEIIDKDPSRSLISIAKELQCHEKNYSSLSQRRFKMHKAAKLGGC</sequence>
<evidence type="ECO:0000313" key="2">
    <source>
        <dbReference type="Proteomes" id="UP000675881"/>
    </source>
</evidence>
<dbReference type="EMBL" id="HG994583">
    <property type="protein sequence ID" value="CAF2931293.1"/>
    <property type="molecule type" value="Genomic_DNA"/>
</dbReference>
<evidence type="ECO:0000313" key="1">
    <source>
        <dbReference type="EMBL" id="CAF2931293.1"/>
    </source>
</evidence>
<dbReference type="Proteomes" id="UP000675881">
    <property type="component" value="Chromosome 4"/>
</dbReference>
<protein>
    <submittedName>
        <fullName evidence="1">(salmon louse) hypothetical protein</fullName>
    </submittedName>
</protein>